<feature type="compositionally biased region" description="Basic and acidic residues" evidence="9">
    <location>
        <begin position="31"/>
        <end position="40"/>
    </location>
</feature>
<evidence type="ECO:0000256" key="7">
    <source>
        <dbReference type="ARBA" id="ARBA00023163"/>
    </source>
</evidence>
<dbReference type="EMBL" id="AJVK01021965">
    <property type="status" value="NOT_ANNOTATED_CDS"/>
    <property type="molecule type" value="Genomic_DNA"/>
</dbReference>
<evidence type="ECO:0000256" key="1">
    <source>
        <dbReference type="ARBA" id="ARBA00004123"/>
    </source>
</evidence>
<dbReference type="PROSITE" id="PS50157">
    <property type="entry name" value="ZINC_FINGER_C2H2_2"/>
    <property type="match status" value="7"/>
</dbReference>
<dbReference type="Pfam" id="PF00096">
    <property type="entry name" value="zf-C2H2"/>
    <property type="match status" value="4"/>
</dbReference>
<dbReference type="GO" id="GO:0008270">
    <property type="term" value="F:zinc ion binding"/>
    <property type="evidence" value="ECO:0007669"/>
    <property type="project" value="UniProtKB-KW"/>
</dbReference>
<feature type="region of interest" description="Disordered" evidence="9">
    <location>
        <begin position="16"/>
        <end position="49"/>
    </location>
</feature>
<dbReference type="Proteomes" id="UP000092462">
    <property type="component" value="Unassembled WGS sequence"/>
</dbReference>
<keyword evidence="4" id="KW-0863">Zinc-finger</keyword>
<dbReference type="SMART" id="SM00355">
    <property type="entry name" value="ZnF_C2H2"/>
    <property type="match status" value="7"/>
</dbReference>
<sequence length="365" mass="42483">MLHSFIIKDEGNSVEIHNENKVGSQGNDSGNRPRSDSIKEEAEESIEDTSNFSTNFVAVADYLDCGIGSSKIKEDDTKSSKQSKEMDVNADKLYECALCKIKVSKKCHLVLHMKKHLRKAEKKRNYRGARKNIAEGKSKSEEDGKQKCPFCSRIYKRRHDCSNNEPKVGNTFSCAYCPETFSTYPKIYFHHKANHSDKPKPLSPFQCEVCGKFTVQLSALRHHMKTHTGFTPFECSTCQKRFRTRHQLTEHLRKHIPKAERDDKYKCYVCQKKFTFRQSLKKHERLQHSGTIRKSFICTICGWKFICDTSLQKHLTIHDGETIPSYKCDDCGRVFEKLKYLNQHRKIQHNVFTDLMLNRKLKKKE</sequence>
<keyword evidence="6" id="KW-0805">Transcription regulation</keyword>
<accession>A0A1B0D1F9</accession>
<feature type="domain" description="C2H2-type" evidence="10">
    <location>
        <begin position="265"/>
        <end position="293"/>
    </location>
</feature>
<dbReference type="InterPro" id="IPR036236">
    <property type="entry name" value="Znf_C2H2_sf"/>
</dbReference>
<keyword evidence="2" id="KW-0479">Metal-binding</keyword>
<keyword evidence="7" id="KW-0804">Transcription</keyword>
<name>A0A1B0D1F9_PHLPP</name>
<organism evidence="11 12">
    <name type="scientific">Phlebotomus papatasi</name>
    <name type="common">Sandfly</name>
    <dbReference type="NCBI Taxonomy" id="29031"/>
    <lineage>
        <taxon>Eukaryota</taxon>
        <taxon>Metazoa</taxon>
        <taxon>Ecdysozoa</taxon>
        <taxon>Arthropoda</taxon>
        <taxon>Hexapoda</taxon>
        <taxon>Insecta</taxon>
        <taxon>Pterygota</taxon>
        <taxon>Neoptera</taxon>
        <taxon>Endopterygota</taxon>
        <taxon>Diptera</taxon>
        <taxon>Nematocera</taxon>
        <taxon>Psychodoidea</taxon>
        <taxon>Psychodidae</taxon>
        <taxon>Phlebotomus</taxon>
        <taxon>Phlebotomus</taxon>
    </lineage>
</organism>
<evidence type="ECO:0000256" key="2">
    <source>
        <dbReference type="ARBA" id="ARBA00022723"/>
    </source>
</evidence>
<comment type="subcellular location">
    <subcellularLocation>
        <location evidence="1">Nucleus</location>
    </subcellularLocation>
</comment>
<keyword evidence="5" id="KW-0862">Zinc</keyword>
<feature type="domain" description="C2H2-type" evidence="10">
    <location>
        <begin position="94"/>
        <end position="121"/>
    </location>
</feature>
<evidence type="ECO:0000256" key="4">
    <source>
        <dbReference type="ARBA" id="ARBA00022771"/>
    </source>
</evidence>
<reference evidence="11" key="1">
    <citation type="submission" date="2022-08" db="UniProtKB">
        <authorList>
            <consortium name="EnsemblMetazoa"/>
        </authorList>
    </citation>
    <scope>IDENTIFICATION</scope>
    <source>
        <strain evidence="11">Israel</strain>
    </source>
</reference>
<dbReference type="PROSITE" id="PS00028">
    <property type="entry name" value="ZINC_FINGER_C2H2_1"/>
    <property type="match status" value="6"/>
</dbReference>
<dbReference type="VEuPathDB" id="VectorBase:PPAI001182"/>
<protein>
    <recommendedName>
        <fullName evidence="10">C2H2-type domain-containing protein</fullName>
    </recommendedName>
</protein>
<dbReference type="PANTHER" id="PTHR24379">
    <property type="entry name" value="KRAB AND ZINC FINGER DOMAIN-CONTAINING"/>
    <property type="match status" value="1"/>
</dbReference>
<dbReference type="AlphaFoldDB" id="A0A1B0D1F9"/>
<keyword evidence="3" id="KW-0677">Repeat</keyword>
<feature type="domain" description="C2H2-type" evidence="10">
    <location>
        <begin position="172"/>
        <end position="199"/>
    </location>
</feature>
<evidence type="ECO:0000256" key="6">
    <source>
        <dbReference type="ARBA" id="ARBA00023015"/>
    </source>
</evidence>
<dbReference type="PANTHER" id="PTHR24379:SF121">
    <property type="entry name" value="C2H2-TYPE DOMAIN-CONTAINING PROTEIN"/>
    <property type="match status" value="1"/>
</dbReference>
<feature type="domain" description="C2H2-type" evidence="10">
    <location>
        <begin position="205"/>
        <end position="232"/>
    </location>
</feature>
<evidence type="ECO:0000313" key="11">
    <source>
        <dbReference type="EnsemblMetazoa" id="PPAI001182-PA"/>
    </source>
</evidence>
<feature type="domain" description="C2H2-type" evidence="10">
    <location>
        <begin position="233"/>
        <end position="260"/>
    </location>
</feature>
<dbReference type="VEuPathDB" id="VectorBase:PPAPM1_002014"/>
<evidence type="ECO:0000256" key="9">
    <source>
        <dbReference type="SAM" id="MobiDB-lite"/>
    </source>
</evidence>
<evidence type="ECO:0000313" key="12">
    <source>
        <dbReference type="Proteomes" id="UP000092462"/>
    </source>
</evidence>
<keyword evidence="8" id="KW-0539">Nucleus</keyword>
<dbReference type="EnsemblMetazoa" id="PPAI001182-RA">
    <property type="protein sequence ID" value="PPAI001182-PA"/>
    <property type="gene ID" value="PPAI001182"/>
</dbReference>
<dbReference type="InterPro" id="IPR013087">
    <property type="entry name" value="Znf_C2H2_type"/>
</dbReference>
<evidence type="ECO:0000256" key="8">
    <source>
        <dbReference type="ARBA" id="ARBA00023242"/>
    </source>
</evidence>
<evidence type="ECO:0000256" key="3">
    <source>
        <dbReference type="ARBA" id="ARBA00022737"/>
    </source>
</evidence>
<feature type="domain" description="C2H2-type" evidence="10">
    <location>
        <begin position="326"/>
        <end position="349"/>
    </location>
</feature>
<feature type="domain" description="C2H2-type" evidence="10">
    <location>
        <begin position="296"/>
        <end position="323"/>
    </location>
</feature>
<evidence type="ECO:0000259" key="10">
    <source>
        <dbReference type="PROSITE" id="PS50157"/>
    </source>
</evidence>
<proteinExistence type="predicted"/>
<dbReference type="FunFam" id="3.30.160.60:FF:000099">
    <property type="entry name" value="Zinc finger protein 79"/>
    <property type="match status" value="1"/>
</dbReference>
<dbReference type="Gene3D" id="3.30.160.60">
    <property type="entry name" value="Classic Zinc Finger"/>
    <property type="match status" value="4"/>
</dbReference>
<feature type="compositionally biased region" description="Polar residues" evidence="9">
    <location>
        <begin position="21"/>
        <end position="30"/>
    </location>
</feature>
<evidence type="ECO:0000256" key="5">
    <source>
        <dbReference type="ARBA" id="ARBA00022833"/>
    </source>
</evidence>
<dbReference type="GO" id="GO:0005634">
    <property type="term" value="C:nucleus"/>
    <property type="evidence" value="ECO:0007669"/>
    <property type="project" value="UniProtKB-SubCell"/>
</dbReference>
<keyword evidence="12" id="KW-1185">Reference proteome</keyword>
<dbReference type="SUPFAM" id="SSF57667">
    <property type="entry name" value="beta-beta-alpha zinc fingers"/>
    <property type="match status" value="2"/>
</dbReference>